<keyword evidence="2" id="KW-1185">Reference proteome</keyword>
<name>A0AC61MZR9_9FIRM</name>
<sequence length="269" mass="30836">MKLRVLVDNNTYINHYYLGEPGASYYMEIDNEKILLDTGYSGIVVENAKKMDVDLSQLNKIIISHGHDDHTKGLMKIIEKFNTSNMELISHPDAFYPKRARDEDVGSPLSRSDISKEFKYNPSKEPLNVTENCIFLGEIPEYFDFEKRRVLGEREVDEKLEDDYMIDDSALVCKLKDGIFIVTGCSHSGICNIVEHAKKICNDDRILGIIGGFHLFKTDERLKKTIDYFLDNKVKMVYPCHCTSLGVKAEILKKFDFNEVGVGFKLEIE</sequence>
<evidence type="ECO:0000313" key="1">
    <source>
        <dbReference type="EMBL" id="QQK08656.1"/>
    </source>
</evidence>
<evidence type="ECO:0000313" key="2">
    <source>
        <dbReference type="Proteomes" id="UP000595814"/>
    </source>
</evidence>
<proteinExistence type="predicted"/>
<dbReference type="Proteomes" id="UP000595814">
    <property type="component" value="Chromosome"/>
</dbReference>
<dbReference type="EMBL" id="CP066744">
    <property type="protein sequence ID" value="QQK08656.1"/>
    <property type="molecule type" value="Genomic_DNA"/>
</dbReference>
<gene>
    <name evidence="1" type="ORF">JFY71_03700</name>
</gene>
<reference evidence="1 2" key="1">
    <citation type="journal article" date="2022" name="Int. J. Syst. Evol. Microbiol.">
        <title>Miniphocaeibacter halophilus sp. nov., an ammonium-tolerant acetate-producing bacterium isolated from a biogas system.</title>
        <authorList>
            <person name="Schnurer A."/>
            <person name="Singh A."/>
            <person name="Bi S."/>
            <person name="Qiao W."/>
            <person name="Westerholm M."/>
        </authorList>
    </citation>
    <scope>NUCLEOTIDE SEQUENCE [LARGE SCALE GENOMIC DNA]</scope>
    <source>
        <strain evidence="1 2">AMB_01</strain>
    </source>
</reference>
<accession>A0AC61MZR9</accession>
<organism evidence="1 2">
    <name type="scientific">Miniphocaeibacter halophilus</name>
    <dbReference type="NCBI Taxonomy" id="2931922"/>
    <lineage>
        <taxon>Bacteria</taxon>
        <taxon>Bacillati</taxon>
        <taxon>Bacillota</taxon>
        <taxon>Tissierellia</taxon>
        <taxon>Tissierellales</taxon>
        <taxon>Peptoniphilaceae</taxon>
        <taxon>Miniphocaeibacter</taxon>
    </lineage>
</organism>
<protein>
    <submittedName>
        <fullName evidence="1">MBL fold metallo-hydrolase</fullName>
    </submittedName>
</protein>